<dbReference type="GO" id="GO:0032264">
    <property type="term" value="P:IMP salvage"/>
    <property type="evidence" value="ECO:0007669"/>
    <property type="project" value="TreeGrafter"/>
</dbReference>
<evidence type="ECO:0000256" key="13">
    <source>
        <dbReference type="ARBA" id="ARBA00048811"/>
    </source>
</evidence>
<keyword evidence="18" id="KW-1185">Reference proteome</keyword>
<dbReference type="Pfam" id="PF00156">
    <property type="entry name" value="Pribosyltran"/>
    <property type="match status" value="1"/>
</dbReference>
<dbReference type="GO" id="GO:0046100">
    <property type="term" value="P:hypoxanthine metabolic process"/>
    <property type="evidence" value="ECO:0007669"/>
    <property type="project" value="TreeGrafter"/>
</dbReference>
<dbReference type="GO" id="GO:0052657">
    <property type="term" value="F:guanine phosphoribosyltransferase activity"/>
    <property type="evidence" value="ECO:0007669"/>
    <property type="project" value="UniProtKB-ARBA"/>
</dbReference>
<dbReference type="SUPFAM" id="SSF53271">
    <property type="entry name" value="PRTase-like"/>
    <property type="match status" value="1"/>
</dbReference>
<dbReference type="PANTHER" id="PTHR43340:SF1">
    <property type="entry name" value="HYPOXANTHINE PHOSPHORIBOSYLTRANSFERASE"/>
    <property type="match status" value="1"/>
</dbReference>
<dbReference type="GO" id="GO:0005829">
    <property type="term" value="C:cytosol"/>
    <property type="evidence" value="ECO:0007669"/>
    <property type="project" value="TreeGrafter"/>
</dbReference>
<dbReference type="NCBIfam" id="TIGR01203">
    <property type="entry name" value="HGPRTase"/>
    <property type="match status" value="1"/>
</dbReference>
<dbReference type="CDD" id="cd06223">
    <property type="entry name" value="PRTases_typeI"/>
    <property type="match status" value="1"/>
</dbReference>
<comment type="pathway">
    <text evidence="3 15">Purine metabolism; IMP biosynthesis via salvage pathway; IMP from hypoxanthine: step 1/1.</text>
</comment>
<evidence type="ECO:0000256" key="3">
    <source>
        <dbReference type="ARBA" id="ARBA00004669"/>
    </source>
</evidence>
<comment type="cofactor">
    <cofactor evidence="1 15">
        <name>Mg(2+)</name>
        <dbReference type="ChEBI" id="CHEBI:18420"/>
    </cofactor>
</comment>
<proteinExistence type="inferred from homology"/>
<dbReference type="EC" id="2.4.2.8" evidence="5 15"/>
<evidence type="ECO:0000256" key="12">
    <source>
        <dbReference type="ARBA" id="ARBA00022842"/>
    </source>
</evidence>
<dbReference type="GO" id="GO:0032263">
    <property type="term" value="P:GMP salvage"/>
    <property type="evidence" value="ECO:0007669"/>
    <property type="project" value="TreeGrafter"/>
</dbReference>
<organism evidence="17 18">
    <name type="scientific">Candidatus Nitrospira neomarina</name>
    <dbReference type="NCBI Taxonomy" id="3020899"/>
    <lineage>
        <taxon>Bacteria</taxon>
        <taxon>Pseudomonadati</taxon>
        <taxon>Nitrospirota</taxon>
        <taxon>Nitrospiria</taxon>
        <taxon>Nitrospirales</taxon>
        <taxon>Nitrospiraceae</taxon>
        <taxon>Nitrospira</taxon>
    </lineage>
</organism>
<sequence>MDQIFGKPLVTQEAMRARIKDLGKQISQDYQDKDLLVVGVLKGAYVFFADLVRVIRLPIQIDFLIAKSHKTIGSSAKKVKVWSELTEKIHNRHVLLVEDIVDSGVTAQFLVKTLMRKKPASVAVCALISKPANRKVEVDLRYVGFEVPSTYVVGYGLDFKQKYRNLPYLAKLDPKLVREDSQA</sequence>
<evidence type="ECO:0000256" key="11">
    <source>
        <dbReference type="ARBA" id="ARBA00022741"/>
    </source>
</evidence>
<keyword evidence="11 15" id="KW-0547">Nucleotide-binding</keyword>
<accession>A0AA96GH74</accession>
<dbReference type="GO" id="GO:0006178">
    <property type="term" value="P:guanine salvage"/>
    <property type="evidence" value="ECO:0007669"/>
    <property type="project" value="TreeGrafter"/>
</dbReference>
<dbReference type="InterPro" id="IPR000836">
    <property type="entry name" value="PRTase_dom"/>
</dbReference>
<comment type="catalytic activity">
    <reaction evidence="13">
        <text>GMP + diphosphate = guanine + 5-phospho-alpha-D-ribose 1-diphosphate</text>
        <dbReference type="Rhea" id="RHEA:25424"/>
        <dbReference type="ChEBI" id="CHEBI:16235"/>
        <dbReference type="ChEBI" id="CHEBI:33019"/>
        <dbReference type="ChEBI" id="CHEBI:58017"/>
        <dbReference type="ChEBI" id="CHEBI:58115"/>
        <dbReference type="EC" id="2.4.2.8"/>
    </reaction>
    <physiologicalReaction direction="right-to-left" evidence="13">
        <dbReference type="Rhea" id="RHEA:25426"/>
    </physiologicalReaction>
</comment>
<comment type="similarity">
    <text evidence="4 15">Belongs to the purine/pyrimidine phosphoribosyltransferase family.</text>
</comment>
<gene>
    <name evidence="17" type="primary">hpt</name>
    <name evidence="17" type="ORF">PQG83_19150</name>
</gene>
<evidence type="ECO:0000256" key="5">
    <source>
        <dbReference type="ARBA" id="ARBA00011895"/>
    </source>
</evidence>
<dbReference type="GO" id="GO:0000166">
    <property type="term" value="F:nucleotide binding"/>
    <property type="evidence" value="ECO:0007669"/>
    <property type="project" value="UniProtKB-KW"/>
</dbReference>
<dbReference type="RefSeq" id="WP_312744439.1">
    <property type="nucleotide sequence ID" value="NZ_CP116968.1"/>
</dbReference>
<dbReference type="PANTHER" id="PTHR43340">
    <property type="entry name" value="HYPOXANTHINE-GUANINE PHOSPHORIBOSYLTRANSFERASE"/>
    <property type="match status" value="1"/>
</dbReference>
<evidence type="ECO:0000256" key="10">
    <source>
        <dbReference type="ARBA" id="ARBA00022726"/>
    </source>
</evidence>
<dbReference type="KEGG" id="nneo:PQG83_19150"/>
<evidence type="ECO:0000256" key="1">
    <source>
        <dbReference type="ARBA" id="ARBA00001946"/>
    </source>
</evidence>
<keyword evidence="7 15" id="KW-0328">Glycosyltransferase</keyword>
<dbReference type="Gene3D" id="3.40.50.2020">
    <property type="match status" value="1"/>
</dbReference>
<evidence type="ECO:0000313" key="18">
    <source>
        <dbReference type="Proteomes" id="UP001302494"/>
    </source>
</evidence>
<evidence type="ECO:0000256" key="14">
    <source>
        <dbReference type="ARBA" id="ARBA00049402"/>
    </source>
</evidence>
<evidence type="ECO:0000259" key="16">
    <source>
        <dbReference type="Pfam" id="PF00156"/>
    </source>
</evidence>
<keyword evidence="12 15" id="KW-0460">Magnesium</keyword>
<dbReference type="GO" id="GO:0006166">
    <property type="term" value="P:purine ribonucleoside salvage"/>
    <property type="evidence" value="ECO:0007669"/>
    <property type="project" value="UniProtKB-KW"/>
</dbReference>
<dbReference type="EMBL" id="CP116968">
    <property type="protein sequence ID" value="WNM61836.1"/>
    <property type="molecule type" value="Genomic_DNA"/>
</dbReference>
<feature type="domain" description="Phosphoribosyltransferase" evidence="16">
    <location>
        <begin position="11"/>
        <end position="159"/>
    </location>
</feature>
<comment type="catalytic activity">
    <reaction evidence="14">
        <text>IMP + diphosphate = hypoxanthine + 5-phospho-alpha-D-ribose 1-diphosphate</text>
        <dbReference type="Rhea" id="RHEA:17973"/>
        <dbReference type="ChEBI" id="CHEBI:17368"/>
        <dbReference type="ChEBI" id="CHEBI:33019"/>
        <dbReference type="ChEBI" id="CHEBI:58017"/>
        <dbReference type="ChEBI" id="CHEBI:58053"/>
        <dbReference type="EC" id="2.4.2.8"/>
    </reaction>
    <physiologicalReaction direction="right-to-left" evidence="14">
        <dbReference type="Rhea" id="RHEA:17975"/>
    </physiologicalReaction>
</comment>
<protein>
    <recommendedName>
        <fullName evidence="5 15">Hypoxanthine phosphoribosyltransferase</fullName>
        <ecNumber evidence="5 15">2.4.2.8</ecNumber>
    </recommendedName>
</protein>
<dbReference type="GO" id="GO:0000287">
    <property type="term" value="F:magnesium ion binding"/>
    <property type="evidence" value="ECO:0007669"/>
    <property type="project" value="TreeGrafter"/>
</dbReference>
<dbReference type="InterPro" id="IPR050408">
    <property type="entry name" value="HGPRT"/>
</dbReference>
<reference evidence="17 18" key="1">
    <citation type="submission" date="2023-01" db="EMBL/GenBank/DDBJ databases">
        <title>Cultivation and genomic characterization of new, ubiquitous marine nitrite-oxidizing bacteria from the Nitrospirales.</title>
        <authorList>
            <person name="Mueller A.J."/>
            <person name="Daebeler A."/>
            <person name="Herbold C.W."/>
            <person name="Kirkegaard R.H."/>
            <person name="Daims H."/>
        </authorList>
    </citation>
    <scope>NUCLEOTIDE SEQUENCE [LARGE SCALE GENOMIC DNA]</scope>
    <source>
        <strain evidence="17 18">DK</strain>
    </source>
</reference>
<comment type="subcellular location">
    <subcellularLocation>
        <location evidence="2 15">Cytoplasm</location>
    </subcellularLocation>
</comment>
<evidence type="ECO:0000256" key="15">
    <source>
        <dbReference type="RuleBase" id="RU364099"/>
    </source>
</evidence>
<keyword evidence="6 15" id="KW-0963">Cytoplasm</keyword>
<dbReference type="InterPro" id="IPR005904">
    <property type="entry name" value="Hxn_phspho_trans"/>
</dbReference>
<evidence type="ECO:0000256" key="2">
    <source>
        <dbReference type="ARBA" id="ARBA00004496"/>
    </source>
</evidence>
<dbReference type="InterPro" id="IPR029057">
    <property type="entry name" value="PRTase-like"/>
</dbReference>
<evidence type="ECO:0000313" key="17">
    <source>
        <dbReference type="EMBL" id="WNM61836.1"/>
    </source>
</evidence>
<keyword evidence="9 15" id="KW-0479">Metal-binding</keyword>
<evidence type="ECO:0000256" key="7">
    <source>
        <dbReference type="ARBA" id="ARBA00022676"/>
    </source>
</evidence>
<name>A0AA96GH74_9BACT</name>
<keyword evidence="10 15" id="KW-0660">Purine salvage</keyword>
<dbReference type="AlphaFoldDB" id="A0AA96GH74"/>
<dbReference type="FunFam" id="3.40.50.2020:FF:000006">
    <property type="entry name" value="Hypoxanthine phosphoribosyltransferase"/>
    <property type="match status" value="1"/>
</dbReference>
<dbReference type="GO" id="GO:0004422">
    <property type="term" value="F:hypoxanthine phosphoribosyltransferase activity"/>
    <property type="evidence" value="ECO:0007669"/>
    <property type="project" value="InterPro"/>
</dbReference>
<keyword evidence="8 15" id="KW-0808">Transferase</keyword>
<evidence type="ECO:0000256" key="9">
    <source>
        <dbReference type="ARBA" id="ARBA00022723"/>
    </source>
</evidence>
<evidence type="ECO:0000256" key="4">
    <source>
        <dbReference type="ARBA" id="ARBA00008391"/>
    </source>
</evidence>
<evidence type="ECO:0000256" key="8">
    <source>
        <dbReference type="ARBA" id="ARBA00022679"/>
    </source>
</evidence>
<dbReference type="Proteomes" id="UP001302494">
    <property type="component" value="Chromosome"/>
</dbReference>
<evidence type="ECO:0000256" key="6">
    <source>
        <dbReference type="ARBA" id="ARBA00022490"/>
    </source>
</evidence>